<comment type="caution">
    <text evidence="2">The sequence shown here is derived from an EMBL/GenBank/DDBJ whole genome shotgun (WGS) entry which is preliminary data.</text>
</comment>
<evidence type="ECO:0000256" key="1">
    <source>
        <dbReference type="SAM" id="SignalP"/>
    </source>
</evidence>
<dbReference type="Proteomes" id="UP001620645">
    <property type="component" value="Unassembled WGS sequence"/>
</dbReference>
<keyword evidence="3" id="KW-1185">Reference proteome</keyword>
<feature type="chain" id="PRO_5044823711" evidence="1">
    <location>
        <begin position="23"/>
        <end position="101"/>
    </location>
</feature>
<organism evidence="2 3">
    <name type="scientific">Heterodera schachtii</name>
    <name type="common">Sugarbeet cyst nematode worm</name>
    <name type="synonym">Tylenchus schachtii</name>
    <dbReference type="NCBI Taxonomy" id="97005"/>
    <lineage>
        <taxon>Eukaryota</taxon>
        <taxon>Metazoa</taxon>
        <taxon>Ecdysozoa</taxon>
        <taxon>Nematoda</taxon>
        <taxon>Chromadorea</taxon>
        <taxon>Rhabditida</taxon>
        <taxon>Tylenchina</taxon>
        <taxon>Tylenchomorpha</taxon>
        <taxon>Tylenchoidea</taxon>
        <taxon>Heteroderidae</taxon>
        <taxon>Heteroderinae</taxon>
        <taxon>Heterodera</taxon>
    </lineage>
</organism>
<name>A0ABD2IY94_HETSC</name>
<dbReference type="EMBL" id="JBICCN010000238">
    <property type="protein sequence ID" value="KAL3084291.1"/>
    <property type="molecule type" value="Genomic_DNA"/>
</dbReference>
<keyword evidence="1" id="KW-0732">Signal</keyword>
<evidence type="ECO:0000313" key="2">
    <source>
        <dbReference type="EMBL" id="KAL3084291.1"/>
    </source>
</evidence>
<protein>
    <submittedName>
        <fullName evidence="2">Uncharacterized protein</fullName>
    </submittedName>
</protein>
<proteinExistence type="predicted"/>
<dbReference type="SUPFAM" id="SSF57302">
    <property type="entry name" value="Snake toxin-like"/>
    <property type="match status" value="1"/>
</dbReference>
<gene>
    <name evidence="2" type="ORF">niasHS_009779</name>
</gene>
<evidence type="ECO:0000313" key="3">
    <source>
        <dbReference type="Proteomes" id="UP001620645"/>
    </source>
</evidence>
<accession>A0ABD2IY94</accession>
<sequence>MAASSSIFLIAVLACLVISANTLKCWYGTSVYHNLKQIVCPPGNDLCLKEHCMGKRDHRGFIGSRCASKALCDRRYYEDAFVTCNNFYCCHGDLCNGVHHG</sequence>
<dbReference type="AlphaFoldDB" id="A0ABD2IY94"/>
<feature type="signal peptide" evidence="1">
    <location>
        <begin position="1"/>
        <end position="22"/>
    </location>
</feature>
<dbReference type="Gene3D" id="2.10.60.10">
    <property type="entry name" value="CD59"/>
    <property type="match status" value="1"/>
</dbReference>
<reference evidence="2 3" key="1">
    <citation type="submission" date="2024-10" db="EMBL/GenBank/DDBJ databases">
        <authorList>
            <person name="Kim D."/>
        </authorList>
    </citation>
    <scope>NUCLEOTIDE SEQUENCE [LARGE SCALE GENOMIC DNA]</scope>
    <source>
        <strain evidence="2">Taebaek</strain>
    </source>
</reference>
<dbReference type="InterPro" id="IPR045860">
    <property type="entry name" value="Snake_toxin-like_sf"/>
</dbReference>